<gene>
    <name evidence="10" type="primary">cas1</name>
    <name evidence="11" type="ORF">NIES593_04030</name>
</gene>
<dbReference type="OrthoDB" id="9803119at2"/>
<dbReference type="GO" id="GO:0046872">
    <property type="term" value="F:metal ion binding"/>
    <property type="evidence" value="ECO:0007669"/>
    <property type="project" value="UniProtKB-UniRule"/>
</dbReference>
<comment type="cofactor">
    <cofactor evidence="10">
        <name>Mg(2+)</name>
        <dbReference type="ChEBI" id="CHEBI:18420"/>
    </cofactor>
    <cofactor evidence="10">
        <name>Mn(2+)</name>
        <dbReference type="ChEBI" id="CHEBI:29035"/>
    </cofactor>
</comment>
<dbReference type="STRING" id="1921803.NIES593_04030"/>
<dbReference type="InterPro" id="IPR042206">
    <property type="entry name" value="CRISPR-assoc_Cas1_C"/>
</dbReference>
<evidence type="ECO:0000256" key="9">
    <source>
        <dbReference type="ARBA" id="ARBA00038592"/>
    </source>
</evidence>
<dbReference type="PANTHER" id="PTHR34353">
    <property type="entry name" value="CRISPR-ASSOCIATED ENDONUCLEASE CAS1 1"/>
    <property type="match status" value="1"/>
</dbReference>
<evidence type="ECO:0000256" key="2">
    <source>
        <dbReference type="ARBA" id="ARBA00022723"/>
    </source>
</evidence>
<dbReference type="Gene3D" id="3.100.10.20">
    <property type="entry name" value="CRISPR-associated endonuclease Cas1, N-terminal domain"/>
    <property type="match status" value="1"/>
</dbReference>
<evidence type="ECO:0000256" key="8">
    <source>
        <dbReference type="ARBA" id="ARBA00023211"/>
    </source>
</evidence>
<evidence type="ECO:0000256" key="1">
    <source>
        <dbReference type="ARBA" id="ARBA00022722"/>
    </source>
</evidence>
<organism evidence="11 12">
    <name type="scientific">Hydrococcus rivularis NIES-593</name>
    <dbReference type="NCBI Taxonomy" id="1921803"/>
    <lineage>
        <taxon>Bacteria</taxon>
        <taxon>Bacillati</taxon>
        <taxon>Cyanobacteriota</taxon>
        <taxon>Cyanophyceae</taxon>
        <taxon>Pleurocapsales</taxon>
        <taxon>Hydrococcaceae</taxon>
        <taxon>Hydrococcus</taxon>
    </lineage>
</organism>
<keyword evidence="1 10" id="KW-0540">Nuclease</keyword>
<keyword evidence="3 10" id="KW-0255">Endonuclease</keyword>
<reference evidence="11 12" key="1">
    <citation type="submission" date="2016-11" db="EMBL/GenBank/DDBJ databases">
        <title>Draft Genome Sequences of Nine Cyanobacterial Strains from Diverse Habitats.</title>
        <authorList>
            <person name="Zhu T."/>
            <person name="Hou S."/>
            <person name="Lu X."/>
            <person name="Hess W.R."/>
        </authorList>
    </citation>
    <scope>NUCLEOTIDE SEQUENCE [LARGE SCALE GENOMIC DNA]</scope>
    <source>
        <strain evidence="11 12">NIES-593</strain>
    </source>
</reference>
<dbReference type="Pfam" id="PF01867">
    <property type="entry name" value="Cas_Cas1"/>
    <property type="match status" value="1"/>
</dbReference>
<keyword evidence="2 10" id="KW-0479">Metal-binding</keyword>
<comment type="similarity">
    <text evidence="10">Belongs to the CRISPR-associated endonuclease Cas1 family.</text>
</comment>
<dbReference type="GO" id="GO:0043571">
    <property type="term" value="P:maintenance of CRISPR repeat elements"/>
    <property type="evidence" value="ECO:0007669"/>
    <property type="project" value="UniProtKB-UniRule"/>
</dbReference>
<dbReference type="EC" id="3.1.-.-" evidence="10"/>
<sequence length="330" mass="38076">MKSLYVSQQGCYVSLKQESLIVQQKGKVLAEVQLPLLEQILIFGKSQVTTQAIRTCLWRNIPIVYLSRMGYCYGRLLPLERGYRHLTRYQQQISSLERLLVAREIVRAKLKNSRVILLRQQRRHNSEAIAFAIQSLEHLIQKATQADNLERLMGYEGAGSGSYFSAFGESLTNREFVFLARSRRPPGNPVNALLSFGYQVLWNHLLALIEIQGLDPYQACLHQGTERHAALASDLIEEFRAPIVDSLVLWLVNSKVMDAAKDFEYNNGGCYLNNSGRKKYLKAFLQRMEEEVQTNSQQKQPRWDLLAQQVKLFKQFIYEPSRGYQPFLIR</sequence>
<keyword evidence="4 10" id="KW-0378">Hydrolase</keyword>
<evidence type="ECO:0000313" key="12">
    <source>
        <dbReference type="Proteomes" id="UP000186868"/>
    </source>
</evidence>
<evidence type="ECO:0000256" key="6">
    <source>
        <dbReference type="ARBA" id="ARBA00023118"/>
    </source>
</evidence>
<name>A0A1U7HPK9_9CYAN</name>
<dbReference type="InterPro" id="IPR002729">
    <property type="entry name" value="CRISPR-assoc_Cas1"/>
</dbReference>
<dbReference type="InterPro" id="IPR050646">
    <property type="entry name" value="Cas1"/>
</dbReference>
<dbReference type="AlphaFoldDB" id="A0A1U7HPK9"/>
<evidence type="ECO:0000256" key="10">
    <source>
        <dbReference type="HAMAP-Rule" id="MF_01470"/>
    </source>
</evidence>
<dbReference type="NCBIfam" id="TIGR00287">
    <property type="entry name" value="cas1"/>
    <property type="match status" value="1"/>
</dbReference>
<feature type="binding site" evidence="10">
    <location>
        <position position="156"/>
    </location>
    <ligand>
        <name>Mn(2+)</name>
        <dbReference type="ChEBI" id="CHEBI:29035"/>
    </ligand>
</feature>
<protein>
    <recommendedName>
        <fullName evidence="10">CRISPR-associated endonuclease Cas1</fullName>
        <ecNumber evidence="10">3.1.-.-</ecNumber>
    </recommendedName>
</protein>
<keyword evidence="8 10" id="KW-0464">Manganese</keyword>
<dbReference type="Gene3D" id="1.20.120.920">
    <property type="entry name" value="CRISPR-associated endonuclease Cas1, C-terminal domain"/>
    <property type="match status" value="1"/>
</dbReference>
<dbReference type="RefSeq" id="WP_073598368.1">
    <property type="nucleotide sequence ID" value="NZ_MRCB01000003.1"/>
</dbReference>
<evidence type="ECO:0000256" key="5">
    <source>
        <dbReference type="ARBA" id="ARBA00022842"/>
    </source>
</evidence>
<evidence type="ECO:0000313" key="11">
    <source>
        <dbReference type="EMBL" id="OKH25522.1"/>
    </source>
</evidence>
<dbReference type="InterPro" id="IPR042211">
    <property type="entry name" value="CRISPR-assoc_Cas1_N"/>
</dbReference>
<dbReference type="GO" id="GO:0003677">
    <property type="term" value="F:DNA binding"/>
    <property type="evidence" value="ECO:0007669"/>
    <property type="project" value="UniProtKB-KW"/>
</dbReference>
<keyword evidence="7 10" id="KW-0238">DNA-binding</keyword>
<evidence type="ECO:0000256" key="7">
    <source>
        <dbReference type="ARBA" id="ARBA00023125"/>
    </source>
</evidence>
<proteinExistence type="inferred from homology"/>
<dbReference type="CDD" id="cd09634">
    <property type="entry name" value="Cas1_I-II-III"/>
    <property type="match status" value="1"/>
</dbReference>
<evidence type="ECO:0000256" key="3">
    <source>
        <dbReference type="ARBA" id="ARBA00022759"/>
    </source>
</evidence>
<keyword evidence="6 10" id="KW-0051">Antiviral defense</keyword>
<keyword evidence="12" id="KW-1185">Reference proteome</keyword>
<dbReference type="EMBL" id="MRCB01000003">
    <property type="protein sequence ID" value="OKH25522.1"/>
    <property type="molecule type" value="Genomic_DNA"/>
</dbReference>
<accession>A0A1U7HPK9</accession>
<comment type="caution">
    <text evidence="11">The sequence shown here is derived from an EMBL/GenBank/DDBJ whole genome shotgun (WGS) entry which is preliminary data.</text>
</comment>
<comment type="function">
    <text evidence="10">CRISPR (clustered regularly interspaced short palindromic repeat), is an adaptive immune system that provides protection against mobile genetic elements (viruses, transposable elements and conjugative plasmids). CRISPR clusters contain spacers, sequences complementary to antecedent mobile elements, and target invading nucleic acids. CRISPR clusters are transcribed and processed into CRISPR RNA (crRNA). Acts as a dsDNA endonuclease. Involved in the integration of spacer DNA into the CRISPR cassette.</text>
</comment>
<dbReference type="PANTHER" id="PTHR34353:SF2">
    <property type="entry name" value="CRISPR-ASSOCIATED ENDONUCLEASE CAS1 1"/>
    <property type="match status" value="1"/>
</dbReference>
<dbReference type="HAMAP" id="MF_01470">
    <property type="entry name" value="Cas1"/>
    <property type="match status" value="1"/>
</dbReference>
<dbReference type="Proteomes" id="UP000186868">
    <property type="component" value="Unassembled WGS sequence"/>
</dbReference>
<feature type="binding site" evidence="10">
    <location>
        <position position="222"/>
    </location>
    <ligand>
        <name>Mn(2+)</name>
        <dbReference type="ChEBI" id="CHEBI:29035"/>
    </ligand>
</feature>
<feature type="binding site" evidence="10">
    <location>
        <position position="237"/>
    </location>
    <ligand>
        <name>Mn(2+)</name>
        <dbReference type="ChEBI" id="CHEBI:29035"/>
    </ligand>
</feature>
<dbReference type="GO" id="GO:0016787">
    <property type="term" value="F:hydrolase activity"/>
    <property type="evidence" value="ECO:0007669"/>
    <property type="project" value="UniProtKB-KW"/>
</dbReference>
<keyword evidence="5 10" id="KW-0460">Magnesium</keyword>
<comment type="subunit">
    <text evidence="9 10">Homodimer, forms a heterotetramer with a Cas2 homodimer.</text>
</comment>
<evidence type="ECO:0000256" key="4">
    <source>
        <dbReference type="ARBA" id="ARBA00022801"/>
    </source>
</evidence>
<dbReference type="GO" id="GO:0051607">
    <property type="term" value="P:defense response to virus"/>
    <property type="evidence" value="ECO:0007669"/>
    <property type="project" value="UniProtKB-UniRule"/>
</dbReference>
<dbReference type="GO" id="GO:0004519">
    <property type="term" value="F:endonuclease activity"/>
    <property type="evidence" value="ECO:0007669"/>
    <property type="project" value="UniProtKB-UniRule"/>
</dbReference>